<dbReference type="PRINTS" id="PR00455">
    <property type="entry name" value="HTHTETR"/>
</dbReference>
<keyword evidence="1" id="KW-0805">Transcription regulation</keyword>
<sequence>MTPAGIEVDQLFGSALPATDAEQVRLLDAARAEFIEHGFRRTSVGDIARRAKVSRPTLYRRLGDKDEIVRQVVVREVVAFFVSISDRVLTKPTPAEKAIETFVVGIRESRRHPLVVALRQFEPETLTSFLADNVAAMEPVRAAVAVSIVADTLPLDAALRAAEMFIRVTASLLMVPSDALPVETDEQARWFARTYFPPIIEASTRPGPE</sequence>
<protein>
    <submittedName>
        <fullName evidence="6">TetR family transcriptional regulator</fullName>
    </submittedName>
</protein>
<dbReference type="GO" id="GO:0000976">
    <property type="term" value="F:transcription cis-regulatory region binding"/>
    <property type="evidence" value="ECO:0007669"/>
    <property type="project" value="TreeGrafter"/>
</dbReference>
<organism evidence="6 7">
    <name type="scientific">Nocardia brasiliensis</name>
    <dbReference type="NCBI Taxonomy" id="37326"/>
    <lineage>
        <taxon>Bacteria</taxon>
        <taxon>Bacillati</taxon>
        <taxon>Actinomycetota</taxon>
        <taxon>Actinomycetes</taxon>
        <taxon>Mycobacteriales</taxon>
        <taxon>Nocardiaceae</taxon>
        <taxon>Nocardia</taxon>
    </lineage>
</organism>
<evidence type="ECO:0000313" key="7">
    <source>
        <dbReference type="Proteomes" id="UP000501705"/>
    </source>
</evidence>
<name>A0A6G9XTE0_NOCBR</name>
<gene>
    <name evidence="6" type="ORF">F5X71_19485</name>
</gene>
<dbReference type="InterPro" id="IPR001647">
    <property type="entry name" value="HTH_TetR"/>
</dbReference>
<evidence type="ECO:0000313" key="6">
    <source>
        <dbReference type="EMBL" id="QIS04221.1"/>
    </source>
</evidence>
<dbReference type="Gene3D" id="1.10.357.10">
    <property type="entry name" value="Tetracycline Repressor, domain 2"/>
    <property type="match status" value="1"/>
</dbReference>
<keyword evidence="3" id="KW-0804">Transcription</keyword>
<dbReference type="SUPFAM" id="SSF46689">
    <property type="entry name" value="Homeodomain-like"/>
    <property type="match status" value="1"/>
</dbReference>
<evidence type="ECO:0000256" key="4">
    <source>
        <dbReference type="PROSITE-ProRule" id="PRU00335"/>
    </source>
</evidence>
<evidence type="ECO:0000259" key="5">
    <source>
        <dbReference type="PROSITE" id="PS50977"/>
    </source>
</evidence>
<dbReference type="RefSeq" id="WP_167463340.1">
    <property type="nucleotide sequence ID" value="NZ_CP046171.1"/>
</dbReference>
<proteinExistence type="predicted"/>
<dbReference type="AlphaFoldDB" id="A0A6G9XTE0"/>
<feature type="DNA-binding region" description="H-T-H motif" evidence="4">
    <location>
        <begin position="43"/>
        <end position="62"/>
    </location>
</feature>
<accession>A0A6G9XTE0</accession>
<dbReference type="PANTHER" id="PTHR30055:SF234">
    <property type="entry name" value="HTH-TYPE TRANSCRIPTIONAL REGULATOR BETI"/>
    <property type="match status" value="1"/>
</dbReference>
<reference evidence="6 7" key="1">
    <citation type="journal article" date="2019" name="ACS Chem. Biol.">
        <title>Identification and Mobilization of a Cryptic Antibiotic Biosynthesis Gene Locus from a Human-Pathogenic Nocardia Isolate.</title>
        <authorList>
            <person name="Herisse M."/>
            <person name="Ishida K."/>
            <person name="Porter J.L."/>
            <person name="Howden B."/>
            <person name="Hertweck C."/>
            <person name="Stinear T.P."/>
            <person name="Pidot S.J."/>
        </authorList>
    </citation>
    <scope>NUCLEOTIDE SEQUENCE [LARGE SCALE GENOMIC DNA]</scope>
    <source>
        <strain evidence="6 7">AUSMDU00024985</strain>
    </source>
</reference>
<dbReference type="InterPro" id="IPR050109">
    <property type="entry name" value="HTH-type_TetR-like_transc_reg"/>
</dbReference>
<dbReference type="PROSITE" id="PS50977">
    <property type="entry name" value="HTH_TETR_2"/>
    <property type="match status" value="1"/>
</dbReference>
<keyword evidence="2 4" id="KW-0238">DNA-binding</keyword>
<dbReference type="GO" id="GO:0003700">
    <property type="term" value="F:DNA-binding transcription factor activity"/>
    <property type="evidence" value="ECO:0007669"/>
    <property type="project" value="TreeGrafter"/>
</dbReference>
<dbReference type="Pfam" id="PF00440">
    <property type="entry name" value="TetR_N"/>
    <property type="match status" value="1"/>
</dbReference>
<dbReference type="InterPro" id="IPR009057">
    <property type="entry name" value="Homeodomain-like_sf"/>
</dbReference>
<dbReference type="PANTHER" id="PTHR30055">
    <property type="entry name" value="HTH-TYPE TRANSCRIPTIONAL REGULATOR RUTR"/>
    <property type="match status" value="1"/>
</dbReference>
<dbReference type="EMBL" id="CP046171">
    <property type="protein sequence ID" value="QIS04221.1"/>
    <property type="molecule type" value="Genomic_DNA"/>
</dbReference>
<evidence type="ECO:0000256" key="1">
    <source>
        <dbReference type="ARBA" id="ARBA00023015"/>
    </source>
</evidence>
<dbReference type="Proteomes" id="UP000501705">
    <property type="component" value="Chromosome"/>
</dbReference>
<evidence type="ECO:0000256" key="2">
    <source>
        <dbReference type="ARBA" id="ARBA00023125"/>
    </source>
</evidence>
<evidence type="ECO:0000256" key="3">
    <source>
        <dbReference type="ARBA" id="ARBA00023163"/>
    </source>
</evidence>
<feature type="domain" description="HTH tetR-type" evidence="5">
    <location>
        <begin position="20"/>
        <end position="80"/>
    </location>
</feature>